<evidence type="ECO:0000313" key="2">
    <source>
        <dbReference type="EMBL" id="KAI8575233.1"/>
    </source>
</evidence>
<reference evidence="2" key="2">
    <citation type="journal article" date="2022" name="Proc. Natl. Acad. Sci. U.S.A.">
        <title>Diploid-dominant life cycles characterize the early evolution of Fungi.</title>
        <authorList>
            <person name="Amses K.R."/>
            <person name="Simmons D.R."/>
            <person name="Longcore J.E."/>
            <person name="Mondo S.J."/>
            <person name="Seto K."/>
            <person name="Jeronimo G.H."/>
            <person name="Bonds A.E."/>
            <person name="Quandt C.A."/>
            <person name="Davis W.J."/>
            <person name="Chang Y."/>
            <person name="Federici B.A."/>
            <person name="Kuo A."/>
            <person name="LaButti K."/>
            <person name="Pangilinan J."/>
            <person name="Andreopoulos W."/>
            <person name="Tritt A."/>
            <person name="Riley R."/>
            <person name="Hundley H."/>
            <person name="Johnson J."/>
            <person name="Lipzen A."/>
            <person name="Barry K."/>
            <person name="Lang B.F."/>
            <person name="Cuomo C.A."/>
            <person name="Buchler N.E."/>
            <person name="Grigoriev I.V."/>
            <person name="Spatafora J.W."/>
            <person name="Stajich J.E."/>
            <person name="James T.Y."/>
        </authorList>
    </citation>
    <scope>NUCLEOTIDE SEQUENCE</scope>
    <source>
        <strain evidence="2">AG</strain>
    </source>
</reference>
<comment type="caution">
    <text evidence="2">The sequence shown here is derived from an EMBL/GenBank/DDBJ whole genome shotgun (WGS) entry which is preliminary data.</text>
</comment>
<accession>A0AAD5DZB0</accession>
<dbReference type="EMBL" id="MU620991">
    <property type="protein sequence ID" value="KAI8575233.1"/>
    <property type="molecule type" value="Genomic_DNA"/>
</dbReference>
<keyword evidence="3" id="KW-1185">Reference proteome</keyword>
<keyword evidence="1" id="KW-1133">Transmembrane helix</keyword>
<dbReference type="AlphaFoldDB" id="A0AAD5DZB0"/>
<evidence type="ECO:0000313" key="3">
    <source>
        <dbReference type="Proteomes" id="UP001206595"/>
    </source>
</evidence>
<keyword evidence="1" id="KW-0812">Transmembrane</keyword>
<dbReference type="GeneID" id="75917867"/>
<dbReference type="RefSeq" id="XP_051440237.1">
    <property type="nucleotide sequence ID" value="XM_051592525.1"/>
</dbReference>
<gene>
    <name evidence="2" type="ORF">K450DRAFT_262719</name>
</gene>
<keyword evidence="1" id="KW-0472">Membrane</keyword>
<evidence type="ECO:0000256" key="1">
    <source>
        <dbReference type="SAM" id="Phobius"/>
    </source>
</evidence>
<dbReference type="Proteomes" id="UP001206595">
    <property type="component" value="Unassembled WGS sequence"/>
</dbReference>
<name>A0AAD5DZB0_UMBRA</name>
<organism evidence="2 3">
    <name type="scientific">Umbelopsis ramanniana AG</name>
    <dbReference type="NCBI Taxonomy" id="1314678"/>
    <lineage>
        <taxon>Eukaryota</taxon>
        <taxon>Fungi</taxon>
        <taxon>Fungi incertae sedis</taxon>
        <taxon>Mucoromycota</taxon>
        <taxon>Mucoromycotina</taxon>
        <taxon>Umbelopsidomycetes</taxon>
        <taxon>Umbelopsidales</taxon>
        <taxon>Umbelopsidaceae</taxon>
        <taxon>Umbelopsis</taxon>
    </lineage>
</organism>
<protein>
    <submittedName>
        <fullName evidence="2">Uncharacterized protein</fullName>
    </submittedName>
</protein>
<feature type="transmembrane region" description="Helical" evidence="1">
    <location>
        <begin position="21"/>
        <end position="40"/>
    </location>
</feature>
<proteinExistence type="predicted"/>
<reference evidence="2" key="1">
    <citation type="submission" date="2021-06" db="EMBL/GenBank/DDBJ databases">
        <authorList>
            <consortium name="DOE Joint Genome Institute"/>
            <person name="Mondo S.J."/>
            <person name="Amses K.R."/>
            <person name="Simmons D.R."/>
            <person name="Longcore J.E."/>
            <person name="Seto K."/>
            <person name="Alves G.H."/>
            <person name="Bonds A.E."/>
            <person name="Quandt C.A."/>
            <person name="Davis W.J."/>
            <person name="Chang Y."/>
            <person name="Letcher P.M."/>
            <person name="Powell M.J."/>
            <person name="Kuo A."/>
            <person name="Labutti K."/>
            <person name="Pangilinan J."/>
            <person name="Andreopoulos W."/>
            <person name="Tritt A."/>
            <person name="Riley R."/>
            <person name="Hundley H."/>
            <person name="Johnson J."/>
            <person name="Lipzen A."/>
            <person name="Barry K."/>
            <person name="Berbee M.L."/>
            <person name="Buchler N.E."/>
            <person name="Grigoriev I.V."/>
            <person name="Spatafora J.W."/>
            <person name="Stajich J.E."/>
            <person name="James T.Y."/>
        </authorList>
    </citation>
    <scope>NUCLEOTIDE SEQUENCE</scope>
    <source>
        <strain evidence="2">AG</strain>
    </source>
</reference>
<sequence length="54" mass="6262">MEWWEEKFKRLKLMIILFGKLNNPQYALLVGSQLLAMLYLPAAKPKLLGYANGH</sequence>